<comment type="caution">
    <text evidence="1">The sequence shown here is derived from an EMBL/GenBank/DDBJ whole genome shotgun (WGS) entry which is preliminary data.</text>
</comment>
<organism evidence="1 2">
    <name type="scientific">Guyanagaster necrorhizus</name>
    <dbReference type="NCBI Taxonomy" id="856835"/>
    <lineage>
        <taxon>Eukaryota</taxon>
        <taxon>Fungi</taxon>
        <taxon>Dikarya</taxon>
        <taxon>Basidiomycota</taxon>
        <taxon>Agaricomycotina</taxon>
        <taxon>Agaricomycetes</taxon>
        <taxon>Agaricomycetidae</taxon>
        <taxon>Agaricales</taxon>
        <taxon>Marasmiineae</taxon>
        <taxon>Physalacriaceae</taxon>
        <taxon>Guyanagaster</taxon>
    </lineage>
</organism>
<keyword evidence="2" id="KW-1185">Reference proteome</keyword>
<evidence type="ECO:0000313" key="2">
    <source>
        <dbReference type="Proteomes" id="UP000812287"/>
    </source>
</evidence>
<dbReference type="Proteomes" id="UP000812287">
    <property type="component" value="Unassembled WGS sequence"/>
</dbReference>
<name>A0A9P8AN10_9AGAR</name>
<dbReference type="EMBL" id="MU250556">
    <property type="protein sequence ID" value="KAG7441813.1"/>
    <property type="molecule type" value="Genomic_DNA"/>
</dbReference>
<proteinExistence type="predicted"/>
<dbReference type="AlphaFoldDB" id="A0A9P8AN10"/>
<dbReference type="RefSeq" id="XP_043035313.1">
    <property type="nucleotide sequence ID" value="XM_043177742.1"/>
</dbReference>
<gene>
    <name evidence="1" type="ORF">BT62DRAFT_1011113</name>
</gene>
<protein>
    <submittedName>
        <fullName evidence="1">Uncharacterized protein</fullName>
    </submittedName>
</protein>
<dbReference type="GeneID" id="66100029"/>
<reference evidence="1" key="1">
    <citation type="submission" date="2020-11" db="EMBL/GenBank/DDBJ databases">
        <title>Adaptations for nitrogen fixation in a non-lichenized fungal sporocarp promotes dispersal by wood-feeding termites.</title>
        <authorList>
            <consortium name="DOE Joint Genome Institute"/>
            <person name="Koch R.A."/>
            <person name="Yoon G."/>
            <person name="Arayal U."/>
            <person name="Lail K."/>
            <person name="Amirebrahimi M."/>
            <person name="Labutti K."/>
            <person name="Lipzen A."/>
            <person name="Riley R."/>
            <person name="Barry K."/>
            <person name="Henrissat B."/>
            <person name="Grigoriev I.V."/>
            <person name="Herr J.R."/>
            <person name="Aime M.C."/>
        </authorList>
    </citation>
    <scope>NUCLEOTIDE SEQUENCE</scope>
    <source>
        <strain evidence="1">MCA 3950</strain>
    </source>
</reference>
<evidence type="ECO:0000313" key="1">
    <source>
        <dbReference type="EMBL" id="KAG7441813.1"/>
    </source>
</evidence>
<sequence length="304" mass="33999">MATASAWTVHIINEAESSRFRDEYGSSVNRHARSKKADLKWYSKSNAEGDSRRRFVTPEKLELLAIIKPGCPGTTILFSAFMEAQLRVSESAHMVKRQKRYGIDQAVPVPGEGEPRTACGPYDRRLVSCHALWIAQPGTGVVIPIIVTEISLLHRDFRRNLAIPHHGPLNLHPSSQGIKIQRRPPPRLHEVGTLYHSQAFDKKTLNFSWHLCGKKKKKKGTRSTTMKERIAPVPYALLSVEHPLRTAPSGAFTSDRSTDACTLHLGSRLHRISLCNGLTPLHNNTFRSETNLERGPKITISINA</sequence>
<accession>A0A9P8AN10</accession>